<evidence type="ECO:0000256" key="2">
    <source>
        <dbReference type="ARBA" id="ARBA00043996"/>
    </source>
</evidence>
<feature type="chain" id="PRO_5034742424" description="Fungal lipase-type domain-containing protein" evidence="6">
    <location>
        <begin position="21"/>
        <end position="312"/>
    </location>
</feature>
<keyword evidence="1" id="KW-1015">Disulfide bond</keyword>
<comment type="similarity">
    <text evidence="2">Belongs to the AB hydrolase superfamily. Lipase family. Class 3 subfamily.</text>
</comment>
<evidence type="ECO:0000256" key="5">
    <source>
        <dbReference type="SAM" id="MobiDB-lite"/>
    </source>
</evidence>
<evidence type="ECO:0000259" key="7">
    <source>
        <dbReference type="Pfam" id="PF01764"/>
    </source>
</evidence>
<feature type="domain" description="Fungal lipase-type" evidence="7">
    <location>
        <begin position="105"/>
        <end position="245"/>
    </location>
</feature>
<organism evidence="8 9">
    <name type="scientific">Pleurotus ostreatus</name>
    <name type="common">Oyster mushroom</name>
    <name type="synonym">White-rot fungus</name>
    <dbReference type="NCBI Taxonomy" id="5322"/>
    <lineage>
        <taxon>Eukaryota</taxon>
        <taxon>Fungi</taxon>
        <taxon>Dikarya</taxon>
        <taxon>Basidiomycota</taxon>
        <taxon>Agaricomycotina</taxon>
        <taxon>Agaricomycetes</taxon>
        <taxon>Agaricomycetidae</taxon>
        <taxon>Agaricales</taxon>
        <taxon>Pleurotineae</taxon>
        <taxon>Pleurotaceae</taxon>
        <taxon>Pleurotus</taxon>
    </lineage>
</organism>
<evidence type="ECO:0000313" key="8">
    <source>
        <dbReference type="EMBL" id="KAF7431052.1"/>
    </source>
</evidence>
<evidence type="ECO:0000256" key="6">
    <source>
        <dbReference type="SAM" id="SignalP"/>
    </source>
</evidence>
<keyword evidence="9" id="KW-1185">Reference proteome</keyword>
<evidence type="ECO:0000256" key="4">
    <source>
        <dbReference type="ARBA" id="ARBA00048461"/>
    </source>
</evidence>
<dbReference type="GeneID" id="59376588"/>
<evidence type="ECO:0000256" key="3">
    <source>
        <dbReference type="ARBA" id="ARBA00047591"/>
    </source>
</evidence>
<dbReference type="RefSeq" id="XP_036632330.1">
    <property type="nucleotide sequence ID" value="XM_036776311.1"/>
</dbReference>
<dbReference type="PANTHER" id="PTHR45856">
    <property type="entry name" value="ALPHA/BETA-HYDROLASES SUPERFAMILY PROTEIN"/>
    <property type="match status" value="1"/>
</dbReference>
<accession>A0A8H6ZYK0</accession>
<sequence>MKTASSLLQTIAFVATFVSAAPTLETSLFARQAISTLSTAQIASFKPFSFFASAAYCQPARTLAWSCGANCNANADFIPTASGGDGSSTQFWYVGFSPSQNSVIVAHQGTDTSKIQALLTDAEAVRGKLDASLFPGVPSAVTVHDGFRNEHAKTAPTILAAVQRTLSAHPASKRVTVVGHSLGAALALLDGVYLPLHISGVTFRTIGYGMPRVGNQDFANYVDSHISLTHINNSREDFVPILPGRFLGYSHPAGEVHIQDSGAWTSCSGQDNTNSACTVGDVGNIFEGHAGDHSGPYDGELSAISVSDDQLD</sequence>
<feature type="region of interest" description="Disordered" evidence="5">
    <location>
        <begin position="293"/>
        <end position="312"/>
    </location>
</feature>
<dbReference type="InterPro" id="IPR029058">
    <property type="entry name" value="AB_hydrolase_fold"/>
</dbReference>
<evidence type="ECO:0000313" key="9">
    <source>
        <dbReference type="Proteomes" id="UP000623687"/>
    </source>
</evidence>
<dbReference type="PANTHER" id="PTHR45856:SF25">
    <property type="entry name" value="FUNGAL LIPASE-LIKE DOMAIN-CONTAINING PROTEIN"/>
    <property type="match status" value="1"/>
</dbReference>
<gene>
    <name evidence="8" type="ORF">PC9H_006770</name>
</gene>
<dbReference type="Proteomes" id="UP000623687">
    <property type="component" value="Unassembled WGS sequence"/>
</dbReference>
<dbReference type="EMBL" id="JACETU010000004">
    <property type="protein sequence ID" value="KAF7431052.1"/>
    <property type="molecule type" value="Genomic_DNA"/>
</dbReference>
<comment type="catalytic activity">
    <reaction evidence="4">
        <text>a monoacylglycerol + H2O = glycerol + a fatty acid + H(+)</text>
        <dbReference type="Rhea" id="RHEA:15245"/>
        <dbReference type="ChEBI" id="CHEBI:15377"/>
        <dbReference type="ChEBI" id="CHEBI:15378"/>
        <dbReference type="ChEBI" id="CHEBI:17408"/>
        <dbReference type="ChEBI" id="CHEBI:17754"/>
        <dbReference type="ChEBI" id="CHEBI:28868"/>
    </reaction>
</comment>
<comment type="catalytic activity">
    <reaction evidence="3">
        <text>a diacylglycerol + H2O = a monoacylglycerol + a fatty acid + H(+)</text>
        <dbReference type="Rhea" id="RHEA:32731"/>
        <dbReference type="ChEBI" id="CHEBI:15377"/>
        <dbReference type="ChEBI" id="CHEBI:15378"/>
        <dbReference type="ChEBI" id="CHEBI:17408"/>
        <dbReference type="ChEBI" id="CHEBI:18035"/>
        <dbReference type="ChEBI" id="CHEBI:28868"/>
    </reaction>
</comment>
<dbReference type="GO" id="GO:0006629">
    <property type="term" value="P:lipid metabolic process"/>
    <property type="evidence" value="ECO:0007669"/>
    <property type="project" value="InterPro"/>
</dbReference>
<dbReference type="SUPFAM" id="SSF53474">
    <property type="entry name" value="alpha/beta-Hydrolases"/>
    <property type="match status" value="1"/>
</dbReference>
<protein>
    <recommendedName>
        <fullName evidence="7">Fungal lipase-type domain-containing protein</fullName>
    </recommendedName>
</protein>
<name>A0A8H6ZYK0_PLEOS</name>
<dbReference type="OrthoDB" id="426718at2759"/>
<feature type="signal peptide" evidence="6">
    <location>
        <begin position="1"/>
        <end position="20"/>
    </location>
</feature>
<proteinExistence type="inferred from homology"/>
<dbReference type="VEuPathDB" id="FungiDB:PC9H_006770"/>
<dbReference type="InterPro" id="IPR002921">
    <property type="entry name" value="Fungal_lipase-type"/>
</dbReference>
<dbReference type="AlphaFoldDB" id="A0A8H6ZYK0"/>
<comment type="caution">
    <text evidence="8">The sequence shown here is derived from an EMBL/GenBank/DDBJ whole genome shotgun (WGS) entry which is preliminary data.</text>
</comment>
<keyword evidence="6" id="KW-0732">Signal</keyword>
<dbReference type="Pfam" id="PF01764">
    <property type="entry name" value="Lipase_3"/>
    <property type="match status" value="1"/>
</dbReference>
<dbReference type="InterPro" id="IPR051218">
    <property type="entry name" value="Sec_MonoDiacylglyc_Lipase"/>
</dbReference>
<dbReference type="CDD" id="cd00519">
    <property type="entry name" value="Lipase_3"/>
    <property type="match status" value="1"/>
</dbReference>
<reference evidence="8" key="1">
    <citation type="submission" date="2019-07" db="EMBL/GenBank/DDBJ databases">
        <authorList>
            <person name="Palmer J.M."/>
        </authorList>
    </citation>
    <scope>NUCLEOTIDE SEQUENCE</scope>
    <source>
        <strain evidence="8">PC9</strain>
    </source>
</reference>
<dbReference type="Gene3D" id="3.40.50.1820">
    <property type="entry name" value="alpha/beta hydrolase"/>
    <property type="match status" value="1"/>
</dbReference>
<evidence type="ECO:0000256" key="1">
    <source>
        <dbReference type="ARBA" id="ARBA00023157"/>
    </source>
</evidence>